<gene>
    <name evidence="1" type="ORF">OWV82_021025</name>
</gene>
<dbReference type="Proteomes" id="UP001164539">
    <property type="component" value="Chromosome 11"/>
</dbReference>
<evidence type="ECO:0000313" key="2">
    <source>
        <dbReference type="Proteomes" id="UP001164539"/>
    </source>
</evidence>
<dbReference type="EMBL" id="CM051404">
    <property type="protein sequence ID" value="KAJ4707514.1"/>
    <property type="molecule type" value="Genomic_DNA"/>
</dbReference>
<organism evidence="1 2">
    <name type="scientific">Melia azedarach</name>
    <name type="common">Chinaberry tree</name>
    <dbReference type="NCBI Taxonomy" id="155640"/>
    <lineage>
        <taxon>Eukaryota</taxon>
        <taxon>Viridiplantae</taxon>
        <taxon>Streptophyta</taxon>
        <taxon>Embryophyta</taxon>
        <taxon>Tracheophyta</taxon>
        <taxon>Spermatophyta</taxon>
        <taxon>Magnoliopsida</taxon>
        <taxon>eudicotyledons</taxon>
        <taxon>Gunneridae</taxon>
        <taxon>Pentapetalae</taxon>
        <taxon>rosids</taxon>
        <taxon>malvids</taxon>
        <taxon>Sapindales</taxon>
        <taxon>Meliaceae</taxon>
        <taxon>Melia</taxon>
    </lineage>
</organism>
<keyword evidence="2" id="KW-1185">Reference proteome</keyword>
<evidence type="ECO:0000313" key="1">
    <source>
        <dbReference type="EMBL" id="KAJ4707514.1"/>
    </source>
</evidence>
<reference evidence="1 2" key="1">
    <citation type="journal article" date="2023" name="Science">
        <title>Complex scaffold remodeling in plant triterpene biosynthesis.</title>
        <authorList>
            <person name="De La Pena R."/>
            <person name="Hodgson H."/>
            <person name="Liu J.C."/>
            <person name="Stephenson M.J."/>
            <person name="Martin A.C."/>
            <person name="Owen C."/>
            <person name="Harkess A."/>
            <person name="Leebens-Mack J."/>
            <person name="Jimenez L.E."/>
            <person name="Osbourn A."/>
            <person name="Sattely E.S."/>
        </authorList>
    </citation>
    <scope>NUCLEOTIDE SEQUENCE [LARGE SCALE GENOMIC DNA]</scope>
    <source>
        <strain evidence="2">cv. JPN11</strain>
        <tissue evidence="1">Leaf</tissue>
    </source>
</reference>
<name>A0ACC1X899_MELAZ</name>
<protein>
    <submittedName>
        <fullName evidence="1">Ubiquitin carboxyl-terminal hydrolase-related protein</fullName>
    </submittedName>
</protein>
<comment type="caution">
    <text evidence="1">The sequence shown here is derived from an EMBL/GenBank/DDBJ whole genome shotgun (WGS) entry which is preliminary data.</text>
</comment>
<keyword evidence="1" id="KW-0378">Hydrolase</keyword>
<proteinExistence type="predicted"/>
<accession>A0ACC1X899</accession>
<sequence length="1245" mass="143343">MAKKRRNSLQPVPTPSTTADLASKPPISAVESLPPVILRECLQVLETFRHGNHMKALNKIRQSISNHEDSPHLYFAEALLHRSLAEETAKNSGKKLKHLNDAVHSAELAINWLPNSVHFALFRIDLHYLLATMNCGEWEKVIVLCDNALNIENPTDPGVDMFLEEDEMMNSSKESRIEDDKKQIINYLQASKCRYDILSALKVEELSINDKKEIEEEDNRVTIDIGAMKLRWKHVEAIVGDWIVKKQKTSHFSTKRFKGNIEKAVKYKCFWRSTLSSDEKRHFCMVTIKELERHFKSLKCNSAVDFSEAISFSKKYNTWKYWDCCCDEKFGDCNMYREHVMKSHGSDIHFWKKHLEVNSGWIHTILNDEWKPMDSDVARTFIFNHFKSKPDYTCDTDVSSRMCMDDQKWPYCVDLEREEILERIICMFLLLLRNKCLAMSHLLWPILYTIDNFEILIPLTQLCQPKFLKVICFLGTSQLEEILYFLENKAGTCDLTEKTMMGSFLDTYISDDPVSDIKERVGFSRDLSCLLVDGHDLQRELNASNYINGVTDNGSAVIFHFNVSGDDVLPDNDDLVSWLYEGPTIEEDLESWTSLRDLQKEKAKGISQIFDMEYAHFSKICEGTSVVQKRISAVLALERIYLEEIKQRENFSEYVAQHYVNLLRKRHKELQGSHNIDDLVESDVISQVLKEALAAEGQVATSFDQSRFEDCGAEDEMRLQEHLKQIDSGIRIALQRLSKQLIQYIASVDVTALLLIAAIQQYEQTLEKMSVYDHRPIIVSLLKSFLQTHLEDLFNEDAKRKSDAVKDAILAEIALDAEKSIQRGSDTPKQSGNNKKKKMTKRFRKAKETKATNGGKNFQLHPKNAEEDENQNSKIVVTAYELEPLAATEERLFEEHLEYQREFENEASLKVNVLRTGLRNEAADCFLNAIIQSLWNLREFREEFTSRLLSNHKHIGIPCAVCSLYDIFAALSIATADNRGETVAPKPLVIALRTGYENTFLEGQKDKASQFLQFILESLHESFNVAFSDFESDEYGGPLDCFSAGCFVHRIFGMDHYERLNCFKCHVESRHQKYTSLSLDVTAYNLRMMKNKHRKSSFDVLLKLAEMNGQLSCEGCGQINHIYHTLWCLPHIFTIVLGWQRAEESSKDISTTLSALSNELDLSVLFQGYQSDNIYFLIEVVCFSEGQQRYICFIYNHKHGKYVLHDDTTVKVIGSWNDVAAICDAMHLKPQLLFYIHKCSVYFGD</sequence>